<dbReference type="PROSITE" id="PS01231">
    <property type="entry name" value="TRMA_2"/>
    <property type="match status" value="1"/>
</dbReference>
<dbReference type="PROSITE" id="PS51687">
    <property type="entry name" value="SAM_MT_RNA_M5U"/>
    <property type="match status" value="1"/>
</dbReference>
<dbReference type="GO" id="GO:0030697">
    <property type="term" value="F:tRNA (uracil(54)-C5)-methyltransferase activity, S-adenosyl methionine-dependent"/>
    <property type="evidence" value="ECO:0007669"/>
    <property type="project" value="UniProtKB-UniRule"/>
</dbReference>
<dbReference type="PANTHER" id="PTHR47790">
    <property type="entry name" value="TRNA/TMRNA (URACIL-C(5))-METHYLTRANSFERASE"/>
    <property type="match status" value="1"/>
</dbReference>
<gene>
    <name evidence="7 10" type="primary">trmA</name>
    <name evidence="10" type="ORF">FME95_03000</name>
</gene>
<dbReference type="GO" id="GO:0005829">
    <property type="term" value="C:cytosol"/>
    <property type="evidence" value="ECO:0007669"/>
    <property type="project" value="TreeGrafter"/>
</dbReference>
<feature type="binding site" evidence="7 8">
    <location>
        <position position="295"/>
    </location>
    <ligand>
        <name>S-adenosyl-L-methionine</name>
        <dbReference type="ChEBI" id="CHEBI:59789"/>
    </ligand>
</feature>
<feature type="binding site" evidence="7">
    <location>
        <position position="219"/>
    </location>
    <ligand>
        <name>S-adenosyl-L-methionine</name>
        <dbReference type="ChEBI" id="CHEBI:59789"/>
    </ligand>
</feature>
<feature type="binding site" evidence="7 8">
    <location>
        <position position="185"/>
    </location>
    <ligand>
        <name>S-adenosyl-L-methionine</name>
        <dbReference type="ChEBI" id="CHEBI:59789"/>
    </ligand>
</feature>
<dbReference type="GO" id="GO:0000049">
    <property type="term" value="F:tRNA binding"/>
    <property type="evidence" value="ECO:0007669"/>
    <property type="project" value="TreeGrafter"/>
</dbReference>
<feature type="active site" description="Nucleophile" evidence="7 8">
    <location>
        <position position="320"/>
    </location>
</feature>
<feature type="binding site" evidence="7 8">
    <location>
        <position position="235"/>
    </location>
    <ligand>
        <name>S-adenosyl-L-methionine</name>
        <dbReference type="ChEBI" id="CHEBI:59789"/>
    </ligand>
</feature>
<dbReference type="PANTHER" id="PTHR47790:SF2">
    <property type="entry name" value="TRNA_TMRNA (URACIL-C(5))-METHYLTRANSFERASE"/>
    <property type="match status" value="1"/>
</dbReference>
<dbReference type="InterPro" id="IPR030391">
    <property type="entry name" value="MeTrfase_TrmA_CS"/>
</dbReference>
<comment type="function">
    <text evidence="7">Dual-specificity methyltransferase that catalyzes the formation of 5-methyluridine at position 54 (m5U54) in all tRNAs, and that of position 341 (m5U341) in tmRNA (transfer-mRNA).</text>
</comment>
<evidence type="ECO:0000256" key="2">
    <source>
        <dbReference type="ARBA" id="ARBA00022679"/>
    </source>
</evidence>
<feature type="active site" description="Proton acceptor" evidence="7">
    <location>
        <position position="354"/>
    </location>
</feature>
<dbReference type="Proteomes" id="UP000321764">
    <property type="component" value="Unassembled WGS sequence"/>
</dbReference>
<evidence type="ECO:0000256" key="1">
    <source>
        <dbReference type="ARBA" id="ARBA00022603"/>
    </source>
</evidence>
<evidence type="ECO:0000313" key="11">
    <source>
        <dbReference type="Proteomes" id="UP000321764"/>
    </source>
</evidence>
<dbReference type="CDD" id="cd02440">
    <property type="entry name" value="AdoMet_MTases"/>
    <property type="match status" value="1"/>
</dbReference>
<feature type="active site" evidence="9">
    <location>
        <position position="320"/>
    </location>
</feature>
<dbReference type="InterPro" id="IPR010280">
    <property type="entry name" value="U5_MeTrfase_fam"/>
</dbReference>
<keyword evidence="2 7" id="KW-0808">Transferase</keyword>
<dbReference type="GO" id="GO:0030488">
    <property type="term" value="P:tRNA methylation"/>
    <property type="evidence" value="ECO:0007669"/>
    <property type="project" value="UniProtKB-UniRule"/>
</dbReference>
<dbReference type="AlphaFoldDB" id="A0A5C8Z9R5"/>
<proteinExistence type="inferred from homology"/>
<comment type="caution">
    <text evidence="10">The sequence shown here is derived from an EMBL/GenBank/DDBJ whole genome shotgun (WGS) entry which is preliminary data.</text>
</comment>
<dbReference type="HAMAP" id="MF_01011">
    <property type="entry name" value="RNA_methyltr_TrmA"/>
    <property type="match status" value="1"/>
</dbReference>
<dbReference type="FunFam" id="2.40.50.1070:FF:000001">
    <property type="entry name" value="tRNA/tmRNA (uracil-C(5))-methyltransferase"/>
    <property type="match status" value="1"/>
</dbReference>
<dbReference type="NCBIfam" id="TIGR02143">
    <property type="entry name" value="trmA_only"/>
    <property type="match status" value="1"/>
</dbReference>
<evidence type="ECO:0000256" key="7">
    <source>
        <dbReference type="HAMAP-Rule" id="MF_01011"/>
    </source>
</evidence>
<name>A0A5C8Z9R5_9GAMM</name>
<dbReference type="InterPro" id="IPR030390">
    <property type="entry name" value="MeTrfase_TrmA_AS"/>
</dbReference>
<keyword evidence="11" id="KW-1185">Reference proteome</keyword>
<dbReference type="GO" id="GO:0019843">
    <property type="term" value="F:rRNA binding"/>
    <property type="evidence" value="ECO:0007669"/>
    <property type="project" value="TreeGrafter"/>
</dbReference>
<dbReference type="Pfam" id="PF05958">
    <property type="entry name" value="tRNA_U5-meth_tr"/>
    <property type="match status" value="1"/>
</dbReference>
<sequence>MPFPYDPDNYSQQLATKTATLTQLFEGWQTPELEVFDSPKSHYRMRAEFRIWHQDDQSHFAMFKKEDPKTPVFIDDFPIASEQITTLMGLVREAIHQDPELRFKLFQVEFLTTKAGDALITLIYHRKLDEAWQQRAEHWQATWGIPVIGRARKQKLVLERDYVNETLNIAGKAYQFRQYENSFTQPNADVCEKMVSWAVKQTANCTEGDLMELYCGNGNFSIPLAENFNKALGTEISRTSVKSANENIELNNIQNLKIARMASEDLSKAWLHNEPSRRFNEFSIGDYNFNTVLVDPPRAGLDEDTIKLIQRFDRILYVSCNPNTLIDNLTTLKDEYDITAFALFDQFPYTDHIEAGVVLERRTDS</sequence>
<keyword evidence="4 7" id="KW-0819">tRNA processing</keyword>
<protein>
    <recommendedName>
        <fullName evidence="7">tRNA/tmRNA (uracil-C(5))-methyltransferase</fullName>
        <ecNumber evidence="7">2.1.1.35</ecNumber>
    </recommendedName>
    <alternativeName>
        <fullName evidence="7">tRNA (uracil(54)-C(5))-methyltransferase</fullName>
    </alternativeName>
    <alternativeName>
        <fullName evidence="7">tRNA(m5U54)-methyltransferase</fullName>
        <shortName evidence="7">RUMT</shortName>
    </alternativeName>
    <alternativeName>
        <fullName evidence="7">tmRNA (uracil(341)-C(5))-methyltransferase</fullName>
    </alternativeName>
</protein>
<comment type="catalytic activity">
    <reaction evidence="6 7">
        <text>uridine(54) in tRNA + S-adenosyl-L-methionine = 5-methyluridine(54) in tRNA + S-adenosyl-L-homocysteine + H(+)</text>
        <dbReference type="Rhea" id="RHEA:42712"/>
        <dbReference type="Rhea" id="RHEA-COMP:10167"/>
        <dbReference type="Rhea" id="RHEA-COMP:10193"/>
        <dbReference type="ChEBI" id="CHEBI:15378"/>
        <dbReference type="ChEBI" id="CHEBI:57856"/>
        <dbReference type="ChEBI" id="CHEBI:59789"/>
        <dbReference type="ChEBI" id="CHEBI:65315"/>
        <dbReference type="ChEBI" id="CHEBI:74447"/>
        <dbReference type="EC" id="2.1.1.35"/>
    </reaction>
</comment>
<dbReference type="SUPFAM" id="SSF53335">
    <property type="entry name" value="S-adenosyl-L-methionine-dependent methyltransferases"/>
    <property type="match status" value="1"/>
</dbReference>
<evidence type="ECO:0000256" key="8">
    <source>
        <dbReference type="PROSITE-ProRule" id="PRU01024"/>
    </source>
</evidence>
<evidence type="ECO:0000256" key="4">
    <source>
        <dbReference type="ARBA" id="ARBA00022694"/>
    </source>
</evidence>
<dbReference type="InterPro" id="IPR011869">
    <property type="entry name" value="TrmA_MeTrfase"/>
</dbReference>
<dbReference type="EMBL" id="VKAD01000001">
    <property type="protein sequence ID" value="TXR53550.1"/>
    <property type="molecule type" value="Genomic_DNA"/>
</dbReference>
<evidence type="ECO:0000256" key="5">
    <source>
        <dbReference type="ARBA" id="ARBA00051255"/>
    </source>
</evidence>
<reference evidence="10 11" key="1">
    <citation type="submission" date="2019-07" db="EMBL/GenBank/DDBJ databases">
        <title>Reinekea sp. strain SSH23 genome sequencing and assembly.</title>
        <authorList>
            <person name="Kim I."/>
        </authorList>
    </citation>
    <scope>NUCLEOTIDE SEQUENCE [LARGE SCALE GENOMIC DNA]</scope>
    <source>
        <strain evidence="10 11">SSH23</strain>
    </source>
</reference>
<dbReference type="FunFam" id="3.40.50.150:FF:000012">
    <property type="entry name" value="tRNA/tmRNA (uracil-C(5))-methyltransferase"/>
    <property type="match status" value="1"/>
</dbReference>
<accession>A0A5C8Z9R5</accession>
<evidence type="ECO:0000313" key="10">
    <source>
        <dbReference type="EMBL" id="TXR53550.1"/>
    </source>
</evidence>
<comment type="similarity">
    <text evidence="7">Belongs to the class I-like SAM-binding methyltransferase superfamily. RNA M5U methyltransferase family. TrmA subfamily.</text>
</comment>
<dbReference type="OrthoDB" id="9804590at2"/>
<evidence type="ECO:0000256" key="6">
    <source>
        <dbReference type="ARBA" id="ARBA00052788"/>
    </source>
</evidence>
<keyword evidence="1 7" id="KW-0489">Methyltransferase</keyword>
<dbReference type="PROSITE" id="PS01230">
    <property type="entry name" value="TRMA_1"/>
    <property type="match status" value="1"/>
</dbReference>
<evidence type="ECO:0000256" key="3">
    <source>
        <dbReference type="ARBA" id="ARBA00022691"/>
    </source>
</evidence>
<dbReference type="Gene3D" id="2.40.50.1070">
    <property type="match status" value="1"/>
</dbReference>
<evidence type="ECO:0000256" key="9">
    <source>
        <dbReference type="PROSITE-ProRule" id="PRU10015"/>
    </source>
</evidence>
<dbReference type="Gene3D" id="3.40.50.150">
    <property type="entry name" value="Vaccinia Virus protein VP39"/>
    <property type="match status" value="1"/>
</dbReference>
<dbReference type="RefSeq" id="WP_147712950.1">
    <property type="nucleotide sequence ID" value="NZ_VKAD01000001.1"/>
</dbReference>
<dbReference type="EC" id="2.1.1.35" evidence="7"/>
<organism evidence="10 11">
    <name type="scientific">Reinekea thalattae</name>
    <dbReference type="NCBI Taxonomy" id="2593301"/>
    <lineage>
        <taxon>Bacteria</taxon>
        <taxon>Pseudomonadati</taxon>
        <taxon>Pseudomonadota</taxon>
        <taxon>Gammaproteobacteria</taxon>
        <taxon>Oceanospirillales</taxon>
        <taxon>Saccharospirillaceae</taxon>
        <taxon>Reinekea</taxon>
    </lineage>
</organism>
<feature type="binding site" evidence="7 8">
    <location>
        <position position="214"/>
    </location>
    <ligand>
        <name>S-adenosyl-L-methionine</name>
        <dbReference type="ChEBI" id="CHEBI:59789"/>
    </ligand>
</feature>
<dbReference type="InterPro" id="IPR029063">
    <property type="entry name" value="SAM-dependent_MTases_sf"/>
</dbReference>
<comment type="catalytic activity">
    <reaction evidence="5 7">
        <text>uridine(341) in tmRNA + S-adenosyl-L-methionine = 5-methyluridine(341) in tmRNA + S-adenosyl-L-homocysteine + H(+)</text>
        <dbReference type="Rhea" id="RHEA:43612"/>
        <dbReference type="Rhea" id="RHEA-COMP:10630"/>
        <dbReference type="Rhea" id="RHEA-COMP:10631"/>
        <dbReference type="ChEBI" id="CHEBI:15378"/>
        <dbReference type="ChEBI" id="CHEBI:57856"/>
        <dbReference type="ChEBI" id="CHEBI:59789"/>
        <dbReference type="ChEBI" id="CHEBI:65315"/>
        <dbReference type="ChEBI" id="CHEBI:74447"/>
    </reaction>
</comment>
<keyword evidence="3 7" id="KW-0949">S-adenosyl-L-methionine</keyword>